<dbReference type="NCBIfam" id="NF000985">
    <property type="entry name" value="PRK00103.1-3"/>
    <property type="match status" value="1"/>
</dbReference>
<gene>
    <name evidence="6 7" type="primary">rlmH</name>
    <name evidence="7" type="ORF">GCM10007043_08640</name>
</gene>
<dbReference type="EC" id="2.1.1.177" evidence="6"/>
<evidence type="ECO:0000256" key="4">
    <source>
        <dbReference type="ARBA" id="ARBA00022691"/>
    </source>
</evidence>
<evidence type="ECO:0000256" key="5">
    <source>
        <dbReference type="ARBA" id="ARBA00038303"/>
    </source>
</evidence>
<evidence type="ECO:0000256" key="1">
    <source>
        <dbReference type="ARBA" id="ARBA00022552"/>
    </source>
</evidence>
<dbReference type="CDD" id="cd18081">
    <property type="entry name" value="RlmH-like"/>
    <property type="match status" value="1"/>
</dbReference>
<evidence type="ECO:0000256" key="3">
    <source>
        <dbReference type="ARBA" id="ARBA00022679"/>
    </source>
</evidence>
<sequence length="159" mass="18103">MRITVVSVGKVKEAFLKEGVDEYAKRLRPYASLRLIEVPDEPVPDRLSVREAEQIKEKEGRRLLERLRPDDYVIALALDGAMWSSEELAAELARLATYGKSQVAFVIGGTLGLSPSVLKRADARLSLSRMTFPHQLVRLILLEQLYRAFKIQRGEPYHR</sequence>
<dbReference type="NCBIfam" id="TIGR00246">
    <property type="entry name" value="tRNA_RlmH_YbeA"/>
    <property type="match status" value="1"/>
</dbReference>
<dbReference type="InterPro" id="IPR029028">
    <property type="entry name" value="Alpha/beta_knot_MTases"/>
</dbReference>
<dbReference type="AlphaFoldDB" id="A0A8J3B8K0"/>
<accession>A0A8J3B8K0</accession>
<evidence type="ECO:0000313" key="7">
    <source>
        <dbReference type="EMBL" id="GGJ97100.1"/>
    </source>
</evidence>
<evidence type="ECO:0000313" key="8">
    <source>
        <dbReference type="Proteomes" id="UP000637720"/>
    </source>
</evidence>
<feature type="binding site" evidence="6">
    <location>
        <position position="76"/>
    </location>
    <ligand>
        <name>S-adenosyl-L-methionine</name>
        <dbReference type="ChEBI" id="CHEBI:59789"/>
    </ligand>
</feature>
<keyword evidence="1 6" id="KW-0698">rRNA processing</keyword>
<evidence type="ECO:0000256" key="2">
    <source>
        <dbReference type="ARBA" id="ARBA00022603"/>
    </source>
</evidence>
<keyword evidence="3 6" id="KW-0808">Transferase</keyword>
<reference evidence="7" key="1">
    <citation type="journal article" date="2014" name="Int. J. Syst. Evol. Microbiol.">
        <title>Complete genome sequence of Corynebacterium casei LMG S-19264T (=DSM 44701T), isolated from a smear-ripened cheese.</title>
        <authorList>
            <consortium name="US DOE Joint Genome Institute (JGI-PGF)"/>
            <person name="Walter F."/>
            <person name="Albersmeier A."/>
            <person name="Kalinowski J."/>
            <person name="Ruckert C."/>
        </authorList>
    </citation>
    <scope>NUCLEOTIDE SEQUENCE</scope>
    <source>
        <strain evidence="7">JCM 14719</strain>
    </source>
</reference>
<feature type="binding site" evidence="6">
    <location>
        <position position="108"/>
    </location>
    <ligand>
        <name>S-adenosyl-L-methionine</name>
        <dbReference type="ChEBI" id="CHEBI:59789"/>
    </ligand>
</feature>
<keyword evidence="2 6" id="KW-0489">Methyltransferase</keyword>
<keyword evidence="6" id="KW-0963">Cytoplasm</keyword>
<keyword evidence="8" id="KW-1185">Reference proteome</keyword>
<dbReference type="Pfam" id="PF02590">
    <property type="entry name" value="SPOUT_MTase"/>
    <property type="match status" value="1"/>
</dbReference>
<dbReference type="InterPro" id="IPR029026">
    <property type="entry name" value="tRNA_m1G_MTases_N"/>
</dbReference>
<comment type="subunit">
    <text evidence="6">Homodimer.</text>
</comment>
<dbReference type="PIRSF" id="PIRSF004505">
    <property type="entry name" value="MT_bac"/>
    <property type="match status" value="1"/>
</dbReference>
<comment type="similarity">
    <text evidence="5 6">Belongs to the RNA methyltransferase RlmH family.</text>
</comment>
<comment type="catalytic activity">
    <reaction evidence="6">
        <text>pseudouridine(1915) in 23S rRNA + S-adenosyl-L-methionine = N(3)-methylpseudouridine(1915) in 23S rRNA + S-adenosyl-L-homocysteine + H(+)</text>
        <dbReference type="Rhea" id="RHEA:42752"/>
        <dbReference type="Rhea" id="RHEA-COMP:10221"/>
        <dbReference type="Rhea" id="RHEA-COMP:10222"/>
        <dbReference type="ChEBI" id="CHEBI:15378"/>
        <dbReference type="ChEBI" id="CHEBI:57856"/>
        <dbReference type="ChEBI" id="CHEBI:59789"/>
        <dbReference type="ChEBI" id="CHEBI:65314"/>
        <dbReference type="ChEBI" id="CHEBI:74486"/>
        <dbReference type="EC" id="2.1.1.177"/>
    </reaction>
</comment>
<dbReference type="SUPFAM" id="SSF75217">
    <property type="entry name" value="alpha/beta knot"/>
    <property type="match status" value="1"/>
</dbReference>
<comment type="caution">
    <text evidence="7">The sequence shown here is derived from an EMBL/GenBank/DDBJ whole genome shotgun (WGS) entry which is preliminary data.</text>
</comment>
<dbReference type="GO" id="GO:0070038">
    <property type="term" value="F:rRNA (pseudouridine-N3-)-methyltransferase activity"/>
    <property type="evidence" value="ECO:0007669"/>
    <property type="project" value="UniProtKB-UniRule"/>
</dbReference>
<dbReference type="RefSeq" id="WP_054669863.1">
    <property type="nucleotide sequence ID" value="NZ_BMOF01000012.1"/>
</dbReference>
<dbReference type="Proteomes" id="UP000637720">
    <property type="component" value="Unassembled WGS sequence"/>
</dbReference>
<dbReference type="NCBIfam" id="NF000986">
    <property type="entry name" value="PRK00103.1-4"/>
    <property type="match status" value="1"/>
</dbReference>
<feature type="binding site" evidence="6">
    <location>
        <begin position="127"/>
        <end position="132"/>
    </location>
    <ligand>
        <name>S-adenosyl-L-methionine</name>
        <dbReference type="ChEBI" id="CHEBI:59789"/>
    </ligand>
</feature>
<protein>
    <recommendedName>
        <fullName evidence="6">Ribosomal RNA large subunit methyltransferase H</fullName>
        <ecNumber evidence="6">2.1.1.177</ecNumber>
    </recommendedName>
    <alternativeName>
        <fullName evidence="6">23S rRNA (pseudouridine1915-N3)-methyltransferase</fullName>
    </alternativeName>
    <alternativeName>
        <fullName evidence="6">23S rRNA m3Psi1915 methyltransferase</fullName>
    </alternativeName>
    <alternativeName>
        <fullName evidence="6">rRNA (pseudouridine-N3-)-methyltransferase RlmH</fullName>
    </alternativeName>
</protein>
<dbReference type="PANTHER" id="PTHR33603:SF1">
    <property type="entry name" value="RIBOSOMAL RNA LARGE SUBUNIT METHYLTRANSFERASE H"/>
    <property type="match status" value="1"/>
</dbReference>
<reference evidence="7" key="2">
    <citation type="submission" date="2020-09" db="EMBL/GenBank/DDBJ databases">
        <authorList>
            <person name="Sun Q."/>
            <person name="Ohkuma M."/>
        </authorList>
    </citation>
    <scope>NUCLEOTIDE SEQUENCE</scope>
    <source>
        <strain evidence="7">JCM 14719</strain>
    </source>
</reference>
<dbReference type="InterPro" id="IPR003742">
    <property type="entry name" value="RlmH-like"/>
</dbReference>
<dbReference type="HAMAP" id="MF_00658">
    <property type="entry name" value="23SrRNA_methyltr_H"/>
    <property type="match status" value="1"/>
</dbReference>
<comment type="function">
    <text evidence="6">Specifically methylates the pseudouridine at position 1915 (m3Psi1915) in 23S rRNA.</text>
</comment>
<comment type="subcellular location">
    <subcellularLocation>
        <location evidence="6">Cytoplasm</location>
    </subcellularLocation>
</comment>
<evidence type="ECO:0000256" key="6">
    <source>
        <dbReference type="HAMAP-Rule" id="MF_00658"/>
    </source>
</evidence>
<dbReference type="GO" id="GO:0005737">
    <property type="term" value="C:cytoplasm"/>
    <property type="evidence" value="ECO:0007669"/>
    <property type="project" value="UniProtKB-SubCell"/>
</dbReference>
<organism evidence="7 8">
    <name type="scientific">Calditerricola satsumensis</name>
    <dbReference type="NCBI Taxonomy" id="373054"/>
    <lineage>
        <taxon>Bacteria</taxon>
        <taxon>Bacillati</taxon>
        <taxon>Bacillota</taxon>
        <taxon>Bacilli</taxon>
        <taxon>Bacillales</taxon>
        <taxon>Bacillaceae</taxon>
        <taxon>Calditerricola</taxon>
    </lineage>
</organism>
<proteinExistence type="inferred from homology"/>
<keyword evidence="4 6" id="KW-0949">S-adenosyl-L-methionine</keyword>
<name>A0A8J3B8K0_9BACI</name>
<dbReference type="EMBL" id="BMOF01000012">
    <property type="protein sequence ID" value="GGJ97100.1"/>
    <property type="molecule type" value="Genomic_DNA"/>
</dbReference>
<dbReference type="Gene3D" id="3.40.1280.10">
    <property type="match status" value="1"/>
</dbReference>
<dbReference type="PANTHER" id="PTHR33603">
    <property type="entry name" value="METHYLTRANSFERASE"/>
    <property type="match status" value="1"/>
</dbReference>